<gene>
    <name evidence="2" type="ORF">PECAL_3P26880</name>
</gene>
<name>A0A8J2WLB3_9STRA</name>
<evidence type="ECO:0008006" key="4">
    <source>
        <dbReference type="Google" id="ProtNLM"/>
    </source>
</evidence>
<proteinExistence type="predicted"/>
<keyword evidence="1" id="KW-0732">Signal</keyword>
<evidence type="ECO:0000256" key="1">
    <source>
        <dbReference type="SAM" id="SignalP"/>
    </source>
</evidence>
<comment type="caution">
    <text evidence="2">The sequence shown here is derived from an EMBL/GenBank/DDBJ whole genome shotgun (WGS) entry which is preliminary data.</text>
</comment>
<feature type="chain" id="PRO_5035251931" description="Glycosyl transferase 64 domain-containing protein" evidence="1">
    <location>
        <begin position="20"/>
        <end position="278"/>
    </location>
</feature>
<feature type="signal peptide" evidence="1">
    <location>
        <begin position="1"/>
        <end position="19"/>
    </location>
</feature>
<organism evidence="2 3">
    <name type="scientific">Pelagomonas calceolata</name>
    <dbReference type="NCBI Taxonomy" id="35677"/>
    <lineage>
        <taxon>Eukaryota</taxon>
        <taxon>Sar</taxon>
        <taxon>Stramenopiles</taxon>
        <taxon>Ochrophyta</taxon>
        <taxon>Pelagophyceae</taxon>
        <taxon>Pelagomonadales</taxon>
        <taxon>Pelagomonadaceae</taxon>
        <taxon>Pelagomonas</taxon>
    </lineage>
</organism>
<keyword evidence="3" id="KW-1185">Reference proteome</keyword>
<sequence>MILSSLLLIACAMQNCVVASGGVRWPEPATQSSMSTRLDLAAECSKAPQLPLDCQPDTKHGSNIWLLHDGLRPERLKHATEEFRRIGWPFTRGLSGDDVHGCLAAEFPYWSGSAGNKTSSNGGSRQNINFAHLKMIDLLARSRSLECAFIFEDDVKFHHNFSALFARYWPQRRVGRVGIWQLGAFRFTKQHPQADRRGWAIGFGPGTHAYVVSKDFARIARKLAQVEPVLRSDWNAKNIDIWLRDRFSHLSQRLVDLPPVAVRNAPRNQRGIAFQRLK</sequence>
<dbReference type="AlphaFoldDB" id="A0A8J2WLB3"/>
<reference evidence="2" key="1">
    <citation type="submission" date="2021-11" db="EMBL/GenBank/DDBJ databases">
        <authorList>
            <consortium name="Genoscope - CEA"/>
            <person name="William W."/>
        </authorList>
    </citation>
    <scope>NUCLEOTIDE SEQUENCE</scope>
</reference>
<accession>A0A8J2WLB3</accession>
<dbReference type="Proteomes" id="UP000789595">
    <property type="component" value="Unassembled WGS sequence"/>
</dbReference>
<dbReference type="EMBL" id="CAKKNE010000003">
    <property type="protein sequence ID" value="CAH0372675.1"/>
    <property type="molecule type" value="Genomic_DNA"/>
</dbReference>
<evidence type="ECO:0000313" key="3">
    <source>
        <dbReference type="Proteomes" id="UP000789595"/>
    </source>
</evidence>
<evidence type="ECO:0000313" key="2">
    <source>
        <dbReference type="EMBL" id="CAH0372675.1"/>
    </source>
</evidence>
<protein>
    <recommendedName>
        <fullName evidence="4">Glycosyl transferase 64 domain-containing protein</fullName>
    </recommendedName>
</protein>